<dbReference type="EMBL" id="JAINDJ010000006">
    <property type="protein sequence ID" value="KAG9444167.1"/>
    <property type="molecule type" value="Genomic_DNA"/>
</dbReference>
<comment type="subcellular location">
    <subcellularLocation>
        <location evidence="4">Secreted</location>
        <location evidence="4">Extracellular space</location>
        <location evidence="4">Apoplast</location>
    </subcellularLocation>
</comment>
<dbReference type="InterPro" id="IPR044859">
    <property type="entry name" value="Allene_oxi_cyc_Dirigent"/>
</dbReference>
<accession>A0AAV7E8U7</accession>
<organism evidence="5 6">
    <name type="scientific">Aristolochia fimbriata</name>
    <name type="common">White veined hardy Dutchman's pipe vine</name>
    <dbReference type="NCBI Taxonomy" id="158543"/>
    <lineage>
        <taxon>Eukaryota</taxon>
        <taxon>Viridiplantae</taxon>
        <taxon>Streptophyta</taxon>
        <taxon>Embryophyta</taxon>
        <taxon>Tracheophyta</taxon>
        <taxon>Spermatophyta</taxon>
        <taxon>Magnoliopsida</taxon>
        <taxon>Magnoliidae</taxon>
        <taxon>Piperales</taxon>
        <taxon>Aristolochiaceae</taxon>
        <taxon>Aristolochia</taxon>
    </lineage>
</organism>
<dbReference type="Pfam" id="PF03018">
    <property type="entry name" value="Dirigent"/>
    <property type="match status" value="1"/>
</dbReference>
<evidence type="ECO:0000313" key="5">
    <source>
        <dbReference type="EMBL" id="KAG9444167.1"/>
    </source>
</evidence>
<feature type="chain" id="PRO_5043085368" description="Dirigent protein" evidence="4">
    <location>
        <begin position="29"/>
        <end position="299"/>
    </location>
</feature>
<dbReference type="GO" id="GO:0048046">
    <property type="term" value="C:apoplast"/>
    <property type="evidence" value="ECO:0007669"/>
    <property type="project" value="UniProtKB-SubCell"/>
</dbReference>
<dbReference type="Proteomes" id="UP000825729">
    <property type="component" value="Unassembled WGS sequence"/>
</dbReference>
<keyword evidence="6" id="KW-1185">Reference proteome</keyword>
<dbReference type="PANTHER" id="PTHR21495">
    <property type="entry name" value="NUCLEOPORIN-RELATED"/>
    <property type="match status" value="1"/>
</dbReference>
<dbReference type="InterPro" id="IPR004265">
    <property type="entry name" value="Dirigent"/>
</dbReference>
<feature type="signal peptide" evidence="4">
    <location>
        <begin position="1"/>
        <end position="28"/>
    </location>
</feature>
<evidence type="ECO:0000256" key="1">
    <source>
        <dbReference type="ARBA" id="ARBA00010746"/>
    </source>
</evidence>
<dbReference type="Gene3D" id="2.40.480.10">
    <property type="entry name" value="Allene oxide cyclase-like"/>
    <property type="match status" value="1"/>
</dbReference>
<keyword evidence="4" id="KW-0052">Apoplast</keyword>
<evidence type="ECO:0000256" key="3">
    <source>
        <dbReference type="ARBA" id="ARBA00022525"/>
    </source>
</evidence>
<evidence type="ECO:0000256" key="4">
    <source>
        <dbReference type="RuleBase" id="RU363099"/>
    </source>
</evidence>
<dbReference type="AlphaFoldDB" id="A0AAV7E8U7"/>
<comment type="similarity">
    <text evidence="1 4">Belongs to the plant dirigent protein family.</text>
</comment>
<comment type="subunit">
    <text evidence="2 4">Homodimer.</text>
</comment>
<comment type="caution">
    <text evidence="5">The sequence shown here is derived from an EMBL/GenBank/DDBJ whole genome shotgun (WGS) entry which is preliminary data.</text>
</comment>
<reference evidence="5 6" key="1">
    <citation type="submission" date="2021-07" db="EMBL/GenBank/DDBJ databases">
        <title>The Aristolochia fimbriata genome: insights into angiosperm evolution, floral development and chemical biosynthesis.</title>
        <authorList>
            <person name="Jiao Y."/>
        </authorList>
    </citation>
    <scope>NUCLEOTIDE SEQUENCE [LARGE SCALE GENOMIC DNA]</scope>
    <source>
        <strain evidence="5">IBCAS-2021</strain>
        <tissue evidence="5">Leaf</tissue>
    </source>
</reference>
<protein>
    <recommendedName>
        <fullName evidence="4">Dirigent protein</fullName>
    </recommendedName>
</protein>
<sequence>MARLLSSLLFTSLYVFFFFFFSFSPAEAKPGSPSKGHHPVFGTRKEKLSHLHFYFHDIVSGRNPTAVMVVRPPSFNASATGFGTVVMIDDPLTEGPVQGSKLLGRAQGLYASASQKDLGLLMNMNFHFVAGKYNGSTLSVVGRNPVFSEVREMPVVGGSGLFRWARGYAQARTHWFDLKTGDAVVEYNCLIFGFGRFRLLYVDRRIKSLHYFLQSFVFLPPLGGKNRRKDTVGRCDGDSITVTRLCSVIKDCDTESEEWDYYMFGKEERHDFDYCESNSDSIGQSGPLVIIMNLIILII</sequence>
<evidence type="ECO:0000256" key="2">
    <source>
        <dbReference type="ARBA" id="ARBA00011738"/>
    </source>
</evidence>
<gene>
    <name evidence="5" type="ORF">H6P81_015507</name>
</gene>
<keyword evidence="3 4" id="KW-0964">Secreted</keyword>
<dbReference type="GO" id="GO:0009699">
    <property type="term" value="P:phenylpropanoid biosynthetic process"/>
    <property type="evidence" value="ECO:0007669"/>
    <property type="project" value="UniProtKB-ARBA"/>
</dbReference>
<comment type="function">
    <text evidence="4">Dirigent proteins impart stereoselectivity on the phenoxy radical-coupling reaction, yielding optically active lignans from two molecules of coniferyl alcohol in the biosynthesis of lignans, flavonolignans, and alkaloids and thus plays a central role in plant secondary metabolism.</text>
</comment>
<proteinExistence type="inferred from homology"/>
<name>A0AAV7E8U7_ARIFI</name>
<evidence type="ECO:0000313" key="6">
    <source>
        <dbReference type="Proteomes" id="UP000825729"/>
    </source>
</evidence>
<keyword evidence="4" id="KW-0732">Signal</keyword>